<keyword evidence="2" id="KW-1185">Reference proteome</keyword>
<dbReference type="AlphaFoldDB" id="A0A7I8VVK2"/>
<evidence type="ECO:0000313" key="2">
    <source>
        <dbReference type="Proteomes" id="UP000549394"/>
    </source>
</evidence>
<protein>
    <submittedName>
        <fullName evidence="1">DgyrCDS8347</fullName>
    </submittedName>
</protein>
<sequence>MNTDDHMYNDRQEDYFSRLDGRRVEKDNLPEKMYYVLKNIEEKSRCYFEYVKIGTDLTFNPGLPCSLRDYDRMRNSCEDVSYKRQAGVYMDMVENVLNGIHDFNIAQQDIMKKTAPEIPQKQKDVNIDRKVTYVEKKRKILIKQERQVLEKKVQDYGEKCQETGDNLFLDISDHTYCKGK</sequence>
<reference evidence="1 2" key="1">
    <citation type="submission" date="2020-08" db="EMBL/GenBank/DDBJ databases">
        <authorList>
            <person name="Hejnol A."/>
        </authorList>
    </citation>
    <scope>NUCLEOTIDE SEQUENCE [LARGE SCALE GENOMIC DNA]</scope>
</reference>
<dbReference type="EMBL" id="CAJFCJ010000011">
    <property type="protein sequence ID" value="CAD5119752.1"/>
    <property type="molecule type" value="Genomic_DNA"/>
</dbReference>
<proteinExistence type="predicted"/>
<gene>
    <name evidence="1" type="ORF">DGYR_LOCUS7944</name>
</gene>
<dbReference type="Proteomes" id="UP000549394">
    <property type="component" value="Unassembled WGS sequence"/>
</dbReference>
<accession>A0A7I8VVK2</accession>
<comment type="caution">
    <text evidence="1">The sequence shown here is derived from an EMBL/GenBank/DDBJ whole genome shotgun (WGS) entry which is preliminary data.</text>
</comment>
<name>A0A7I8VVK2_9ANNE</name>
<evidence type="ECO:0000313" key="1">
    <source>
        <dbReference type="EMBL" id="CAD5119752.1"/>
    </source>
</evidence>
<organism evidence="1 2">
    <name type="scientific">Dimorphilus gyrociliatus</name>
    <dbReference type="NCBI Taxonomy" id="2664684"/>
    <lineage>
        <taxon>Eukaryota</taxon>
        <taxon>Metazoa</taxon>
        <taxon>Spiralia</taxon>
        <taxon>Lophotrochozoa</taxon>
        <taxon>Annelida</taxon>
        <taxon>Polychaeta</taxon>
        <taxon>Polychaeta incertae sedis</taxon>
        <taxon>Dinophilidae</taxon>
        <taxon>Dimorphilus</taxon>
    </lineage>
</organism>